<dbReference type="InterPro" id="IPR001387">
    <property type="entry name" value="Cro/C1-type_HTH"/>
</dbReference>
<dbReference type="EMBL" id="NKCZ01000073">
    <property type="protein sequence ID" value="POD88510.1"/>
    <property type="molecule type" value="Genomic_DNA"/>
</dbReference>
<dbReference type="Gene3D" id="1.10.260.40">
    <property type="entry name" value="lambda repressor-like DNA-binding domains"/>
    <property type="match status" value="1"/>
</dbReference>
<feature type="transmembrane region" description="Helical" evidence="2">
    <location>
        <begin position="133"/>
        <end position="154"/>
    </location>
</feature>
<dbReference type="CDD" id="cd00093">
    <property type="entry name" value="HTH_XRE"/>
    <property type="match status" value="1"/>
</dbReference>
<organism evidence="4 5">
    <name type="scientific">Lactiplantibacillus plantarum subsp. plantarum</name>
    <dbReference type="NCBI Taxonomy" id="337330"/>
    <lineage>
        <taxon>Bacteria</taxon>
        <taxon>Bacillati</taxon>
        <taxon>Bacillota</taxon>
        <taxon>Bacilli</taxon>
        <taxon>Lactobacillales</taxon>
        <taxon>Lactobacillaceae</taxon>
        <taxon>Lactiplantibacillus</taxon>
    </lineage>
</organism>
<feature type="transmembrane region" description="Helical" evidence="2">
    <location>
        <begin position="160"/>
        <end position="181"/>
    </location>
</feature>
<dbReference type="PROSITE" id="PS50943">
    <property type="entry name" value="HTH_CROC1"/>
    <property type="match status" value="1"/>
</dbReference>
<dbReference type="Proteomes" id="UP000236990">
    <property type="component" value="Unassembled WGS sequence"/>
</dbReference>
<feature type="domain" description="HTH cro/C1-type" evidence="3">
    <location>
        <begin position="55"/>
        <end position="109"/>
    </location>
</feature>
<dbReference type="SUPFAM" id="SSF47413">
    <property type="entry name" value="lambda repressor-like DNA-binding domains"/>
    <property type="match status" value="1"/>
</dbReference>
<accession>A0A2S3U865</accession>
<dbReference type="Pfam" id="PF01381">
    <property type="entry name" value="HTH_3"/>
    <property type="match status" value="1"/>
</dbReference>
<evidence type="ECO:0000259" key="3">
    <source>
        <dbReference type="PROSITE" id="PS50943"/>
    </source>
</evidence>
<evidence type="ECO:0000256" key="2">
    <source>
        <dbReference type="SAM" id="Phobius"/>
    </source>
</evidence>
<feature type="transmembrane region" description="Helical" evidence="2">
    <location>
        <begin position="245"/>
        <end position="263"/>
    </location>
</feature>
<reference evidence="4 5" key="1">
    <citation type="submission" date="2017-06" db="EMBL/GenBank/DDBJ databases">
        <title>Genome sequence of Lactobacillus plantarum subsp. plantarum strain SRCM101258.</title>
        <authorList>
            <person name="Cho S.H."/>
        </authorList>
    </citation>
    <scope>NUCLEOTIDE SEQUENCE [LARGE SCALE GENOMIC DNA]</scope>
    <source>
        <strain evidence="4 5">SRCM101258</strain>
    </source>
</reference>
<sequence>MTEIIVVAFWFAILKKYNTRKSPASSTCLETYLAEQSPVAYDVLGGVKMNFSDNLKIIRQQKKMTQTDIATQLHVSRQTISSWENGRSYPDIGMLVQISTAYDFSVDQLLKGDLGMLKHYEAQSANNRRQQRLVAISYDLVVGLLFLSYLHYFLHWNDGIVTMVINGGLIVMTTTLIMNYNYFDDWATTKRQAWQLVGVITMLAVLNIALVWPQLASQIPSTQFLNQHAGAYLAGNVSGKLVGDFLHLFIWTAAAVMAIEIPLNRARKTSD</sequence>
<keyword evidence="2" id="KW-0472">Membrane</keyword>
<keyword evidence="1" id="KW-0238">DNA-binding</keyword>
<dbReference type="PANTHER" id="PTHR46558:SF15">
    <property type="entry name" value="HELIX-TURN-HELIX DOMAIN PROTEIN"/>
    <property type="match status" value="1"/>
</dbReference>
<keyword evidence="2" id="KW-0812">Transmembrane</keyword>
<feature type="transmembrane region" description="Helical" evidence="2">
    <location>
        <begin position="193"/>
        <end position="212"/>
    </location>
</feature>
<dbReference type="PANTHER" id="PTHR46558">
    <property type="entry name" value="TRACRIPTIONAL REGULATORY PROTEIN-RELATED-RELATED"/>
    <property type="match status" value="1"/>
</dbReference>
<dbReference type="SMART" id="SM00530">
    <property type="entry name" value="HTH_XRE"/>
    <property type="match status" value="1"/>
</dbReference>
<proteinExistence type="predicted"/>
<evidence type="ECO:0000313" key="5">
    <source>
        <dbReference type="Proteomes" id="UP000236990"/>
    </source>
</evidence>
<evidence type="ECO:0000313" key="4">
    <source>
        <dbReference type="EMBL" id="POD88510.1"/>
    </source>
</evidence>
<evidence type="ECO:0000256" key="1">
    <source>
        <dbReference type="ARBA" id="ARBA00023125"/>
    </source>
</evidence>
<dbReference type="AlphaFoldDB" id="A0A2S3U865"/>
<keyword evidence="2" id="KW-1133">Transmembrane helix</keyword>
<dbReference type="InterPro" id="IPR010982">
    <property type="entry name" value="Lambda_DNA-bd_dom_sf"/>
</dbReference>
<name>A0A2S3U865_LACPN</name>
<protein>
    <submittedName>
        <fullName evidence="4">Putative HTH-type transcriptional regulator YqaE</fullName>
    </submittedName>
</protein>
<comment type="caution">
    <text evidence="4">The sequence shown here is derived from an EMBL/GenBank/DDBJ whole genome shotgun (WGS) entry which is preliminary data.</text>
</comment>
<dbReference type="GO" id="GO:0003677">
    <property type="term" value="F:DNA binding"/>
    <property type="evidence" value="ECO:0007669"/>
    <property type="project" value="UniProtKB-KW"/>
</dbReference>
<gene>
    <name evidence="4" type="ORF">S101258_00733</name>
</gene>